<comment type="caution">
    <text evidence="2">The sequence shown here is derived from an EMBL/GenBank/DDBJ whole genome shotgun (WGS) entry which is preliminary data.</text>
</comment>
<dbReference type="Proteomes" id="UP000838763">
    <property type="component" value="Unassembled WGS sequence"/>
</dbReference>
<keyword evidence="3" id="KW-1185">Reference proteome</keyword>
<dbReference type="EMBL" id="CALLCH030000009">
    <property type="protein sequence ID" value="CAI4213948.1"/>
    <property type="molecule type" value="Genomic_DNA"/>
</dbReference>
<feature type="region of interest" description="Disordered" evidence="1">
    <location>
        <begin position="82"/>
        <end position="109"/>
    </location>
</feature>
<dbReference type="OrthoDB" id="329835at2759"/>
<proteinExistence type="predicted"/>
<evidence type="ECO:0000313" key="3">
    <source>
        <dbReference type="Proteomes" id="UP000838763"/>
    </source>
</evidence>
<accession>A0A9P1MA39</accession>
<reference evidence="2" key="1">
    <citation type="submission" date="2022-11" db="EMBL/GenBank/DDBJ databases">
        <authorList>
            <person name="Scott C."/>
            <person name="Bruce N."/>
        </authorList>
    </citation>
    <scope>NUCLEOTIDE SEQUENCE</scope>
</reference>
<gene>
    <name evidence="2" type="ORF">PPNO1_LOCUS3692</name>
</gene>
<sequence length="109" mass="12423">MPIKSEQSRVSWRSDPRMALYHNIEDCQEVSSQSSEKDELKEFLNTIAYSPEFLDTADVPAFLAQQIGKTLFSFLLRRPDEVPDIDQSPSSIGNYRDFQPSAARSEYTG</sequence>
<protein>
    <submittedName>
        <fullName evidence="2">Uncharacterized protein</fullName>
    </submittedName>
</protein>
<name>A0A9P1MA39_9PEZI</name>
<evidence type="ECO:0000313" key="2">
    <source>
        <dbReference type="EMBL" id="CAI4213948.1"/>
    </source>
</evidence>
<dbReference type="AlphaFoldDB" id="A0A9P1MA39"/>
<evidence type="ECO:0000256" key="1">
    <source>
        <dbReference type="SAM" id="MobiDB-lite"/>
    </source>
</evidence>
<organism evidence="2 3">
    <name type="scientific">Parascedosporium putredinis</name>
    <dbReference type="NCBI Taxonomy" id="1442378"/>
    <lineage>
        <taxon>Eukaryota</taxon>
        <taxon>Fungi</taxon>
        <taxon>Dikarya</taxon>
        <taxon>Ascomycota</taxon>
        <taxon>Pezizomycotina</taxon>
        <taxon>Sordariomycetes</taxon>
        <taxon>Hypocreomycetidae</taxon>
        <taxon>Microascales</taxon>
        <taxon>Microascaceae</taxon>
        <taxon>Parascedosporium</taxon>
    </lineage>
</organism>